<protein>
    <submittedName>
        <fullName evidence="1">Membrane dipeptidase</fullName>
        <ecNumber evidence="1">3.4.13.19</ecNumber>
    </submittedName>
</protein>
<dbReference type="CDD" id="cd01301">
    <property type="entry name" value="rDP_like"/>
    <property type="match status" value="1"/>
</dbReference>
<dbReference type="PANTHER" id="PTHR10443">
    <property type="entry name" value="MICROSOMAL DIPEPTIDASE"/>
    <property type="match status" value="1"/>
</dbReference>
<name>A0A840WXT2_9RHOB</name>
<dbReference type="EMBL" id="JACIJS010000005">
    <property type="protein sequence ID" value="MBB5515980.1"/>
    <property type="molecule type" value="Genomic_DNA"/>
</dbReference>
<comment type="caution">
    <text evidence="1">The sequence shown here is derived from an EMBL/GenBank/DDBJ whole genome shotgun (WGS) entry which is preliminary data.</text>
</comment>
<keyword evidence="1" id="KW-0645">Protease</keyword>
<keyword evidence="1" id="KW-0224">Dipeptidase</keyword>
<dbReference type="GO" id="GO:0006508">
    <property type="term" value="P:proteolysis"/>
    <property type="evidence" value="ECO:0007669"/>
    <property type="project" value="InterPro"/>
</dbReference>
<dbReference type="AlphaFoldDB" id="A0A840WXT2"/>
<keyword evidence="1" id="KW-0378">Hydrolase</keyword>
<dbReference type="SUPFAM" id="SSF51556">
    <property type="entry name" value="Metallo-dependent hydrolases"/>
    <property type="match status" value="1"/>
</dbReference>
<keyword evidence="2" id="KW-1185">Reference proteome</keyword>
<organism evidence="1 2">
    <name type="scientific">Rubricella aquisinus</name>
    <dbReference type="NCBI Taxonomy" id="2028108"/>
    <lineage>
        <taxon>Bacteria</taxon>
        <taxon>Pseudomonadati</taxon>
        <taxon>Pseudomonadota</taxon>
        <taxon>Alphaproteobacteria</taxon>
        <taxon>Rhodobacterales</taxon>
        <taxon>Paracoccaceae</taxon>
        <taxon>Rubricella</taxon>
    </lineage>
</organism>
<reference evidence="1 2" key="1">
    <citation type="submission" date="2020-08" db="EMBL/GenBank/DDBJ databases">
        <title>Genomic Encyclopedia of Type Strains, Phase IV (KMG-IV): sequencing the most valuable type-strain genomes for metagenomic binning, comparative biology and taxonomic classification.</title>
        <authorList>
            <person name="Goeker M."/>
        </authorList>
    </citation>
    <scope>NUCLEOTIDE SEQUENCE [LARGE SCALE GENOMIC DNA]</scope>
    <source>
        <strain evidence="1 2">DSM 103377</strain>
    </source>
</reference>
<dbReference type="EC" id="3.4.13.19" evidence="1"/>
<dbReference type="GO" id="GO:0070573">
    <property type="term" value="F:metallodipeptidase activity"/>
    <property type="evidence" value="ECO:0007669"/>
    <property type="project" value="InterPro"/>
</dbReference>
<evidence type="ECO:0000313" key="2">
    <source>
        <dbReference type="Proteomes" id="UP000553766"/>
    </source>
</evidence>
<dbReference type="Pfam" id="PF01244">
    <property type="entry name" value="Peptidase_M19"/>
    <property type="match status" value="1"/>
</dbReference>
<gene>
    <name evidence="1" type="ORF">FHS89_002000</name>
</gene>
<dbReference type="RefSeq" id="WP_184011143.1">
    <property type="nucleotide sequence ID" value="NZ_JACIJS010000005.1"/>
</dbReference>
<dbReference type="InterPro" id="IPR008257">
    <property type="entry name" value="Pept_M19"/>
</dbReference>
<dbReference type="Gene3D" id="3.20.20.140">
    <property type="entry name" value="Metal-dependent hydrolases"/>
    <property type="match status" value="1"/>
</dbReference>
<sequence length="353" mass="37624">MPHTTPLIFDGHNDILSRLVDRPRAEALEALRNGNGSGHLDLPRMKAGGFGGGMFAIYISNPPEVGFDMEAMLQPSYDIPHPPEVPHARALPRALAEASLLIDMDRAGLLRICTSAAGIEAAMTDGQIAAVMHIEGAEMIDPDFHALDVFHAAGLRSLGPVWSRPNMFGTGAPFRFPSDGDTGPGLTEAGKDLIRACLARGIAVDTAHMNMKEFFDVVALSDKPIINSHSNAVSVTRHARNLTDDQLRVIGESGGLVGLNFATAFLRDDGQMRAQTPIETMIRHLDHMIAQAGEDCVGLGSDFDGAVVPDGIGDVAGLPALRDAMQNAGYGADLITKLCHGNWVRVLRATWGA</sequence>
<dbReference type="PROSITE" id="PS51365">
    <property type="entry name" value="RENAL_DIPEPTIDASE_2"/>
    <property type="match status" value="1"/>
</dbReference>
<evidence type="ECO:0000313" key="1">
    <source>
        <dbReference type="EMBL" id="MBB5515980.1"/>
    </source>
</evidence>
<dbReference type="Proteomes" id="UP000553766">
    <property type="component" value="Unassembled WGS sequence"/>
</dbReference>
<proteinExistence type="predicted"/>
<dbReference type="PANTHER" id="PTHR10443:SF12">
    <property type="entry name" value="DIPEPTIDASE"/>
    <property type="match status" value="1"/>
</dbReference>
<dbReference type="InterPro" id="IPR032466">
    <property type="entry name" value="Metal_Hydrolase"/>
</dbReference>
<accession>A0A840WXT2</accession>